<dbReference type="InterPro" id="IPR018124">
    <property type="entry name" value="Calret/calnex_CS"/>
</dbReference>
<dbReference type="AlphaFoldDB" id="L0P702"/>
<proteinExistence type="inferred from homology"/>
<evidence type="ECO:0000256" key="4">
    <source>
        <dbReference type="ARBA" id="ARBA00022824"/>
    </source>
</evidence>
<dbReference type="PANTHER" id="PTHR11073">
    <property type="entry name" value="CALRETICULIN AND CALNEXIN"/>
    <property type="match status" value="1"/>
</dbReference>
<evidence type="ECO:0000256" key="10">
    <source>
        <dbReference type="SAM" id="MobiDB-lite"/>
    </source>
</evidence>
<dbReference type="PROSITE" id="PS00803">
    <property type="entry name" value="CALRETICULIN_1"/>
    <property type="match status" value="1"/>
</dbReference>
<dbReference type="SUPFAM" id="SSF63887">
    <property type="entry name" value="P-domain of calnexin/calreticulin"/>
    <property type="match status" value="1"/>
</dbReference>
<evidence type="ECO:0000256" key="9">
    <source>
        <dbReference type="RuleBase" id="RU362126"/>
    </source>
</evidence>
<evidence type="ECO:0000313" key="12">
    <source>
        <dbReference type="Proteomes" id="UP000010422"/>
    </source>
</evidence>
<dbReference type="Gene3D" id="2.10.250.10">
    <property type="entry name" value="Calreticulin/calnexin, P domain"/>
    <property type="match status" value="1"/>
</dbReference>
<reference evidence="11 12" key="1">
    <citation type="journal article" date="2012" name="MBio">
        <title>De novo assembly of the Pneumocystis jirovecii genome from a single bronchoalveolar lavage fluid specimen from a patient.</title>
        <authorList>
            <person name="Cisse O.H."/>
            <person name="Pagni M."/>
            <person name="Hauser P.M."/>
        </authorList>
    </citation>
    <scope>NUCLEOTIDE SEQUENCE [LARGE SCALE GENOMIC DNA]</scope>
    <source>
        <strain evidence="11 12">SE8</strain>
    </source>
</reference>
<evidence type="ECO:0000256" key="6">
    <source>
        <dbReference type="ARBA" id="ARBA00023136"/>
    </source>
</evidence>
<keyword evidence="5 9" id="KW-1133">Transmembrane helix</keyword>
<feature type="disulfide bond" evidence="8">
    <location>
        <begin position="142"/>
        <end position="177"/>
    </location>
</feature>
<dbReference type="Gene3D" id="2.60.120.200">
    <property type="match status" value="1"/>
</dbReference>
<dbReference type="FunFam" id="2.10.250.10:FF:000001">
    <property type="entry name" value="Calnexin homolog"/>
    <property type="match status" value="1"/>
</dbReference>
<keyword evidence="6 9" id="KW-0472">Membrane</keyword>
<organism evidence="12">
    <name type="scientific">Pneumocystis jirovecii</name>
    <name type="common">Human pneumocystis pneumonia agent</name>
    <dbReference type="NCBI Taxonomy" id="42068"/>
    <lineage>
        <taxon>Eukaryota</taxon>
        <taxon>Fungi</taxon>
        <taxon>Dikarya</taxon>
        <taxon>Ascomycota</taxon>
        <taxon>Taphrinomycotina</taxon>
        <taxon>Pneumocystomycetes</taxon>
        <taxon>Pneumocystaceae</taxon>
        <taxon>Pneumocystis</taxon>
    </lineage>
</organism>
<keyword evidence="8" id="KW-1015">Disulfide bond</keyword>
<evidence type="ECO:0000256" key="1">
    <source>
        <dbReference type="ARBA" id="ARBA00004115"/>
    </source>
</evidence>
<feature type="compositionally biased region" description="Basic and acidic residues" evidence="10">
    <location>
        <begin position="527"/>
        <end position="545"/>
    </location>
</feature>
<feature type="signal peptide" evidence="9">
    <location>
        <begin position="1"/>
        <end position="19"/>
    </location>
</feature>
<dbReference type="GO" id="GO:0036503">
    <property type="term" value="P:ERAD pathway"/>
    <property type="evidence" value="ECO:0007669"/>
    <property type="project" value="TreeGrafter"/>
</dbReference>
<dbReference type="GO" id="GO:0005789">
    <property type="term" value="C:endoplasmic reticulum membrane"/>
    <property type="evidence" value="ECO:0007669"/>
    <property type="project" value="UniProtKB-SubCell"/>
</dbReference>
<keyword evidence="7 9" id="KW-0143">Chaperone</keyword>
<dbReference type="SUPFAM" id="SSF49899">
    <property type="entry name" value="Concanavalin A-like lectins/glucanases"/>
    <property type="match status" value="1"/>
</dbReference>
<evidence type="ECO:0000313" key="11">
    <source>
        <dbReference type="EMBL" id="CCJ28173.1"/>
    </source>
</evidence>
<keyword evidence="3 9" id="KW-0812">Transmembrane</keyword>
<dbReference type="InParanoid" id="L0P702"/>
<feature type="compositionally biased region" description="Basic and acidic residues" evidence="10">
    <location>
        <begin position="553"/>
        <end position="568"/>
    </location>
</feature>
<evidence type="ECO:0000256" key="8">
    <source>
        <dbReference type="PIRSR" id="PIRSR601580-3"/>
    </source>
</evidence>
<dbReference type="PANTHER" id="PTHR11073:SF1">
    <property type="entry name" value="CALNEXIN 14D-RELATED"/>
    <property type="match status" value="1"/>
</dbReference>
<protein>
    <recommendedName>
        <fullName evidence="13">Calnexin</fullName>
    </recommendedName>
</protein>
<evidence type="ECO:0000256" key="5">
    <source>
        <dbReference type="ARBA" id="ARBA00022989"/>
    </source>
</evidence>
<keyword evidence="4 9" id="KW-0256">Endoplasmic reticulum</keyword>
<dbReference type="STRING" id="1209962.L0P702"/>
<dbReference type="PRINTS" id="PR00626">
    <property type="entry name" value="CALRETICULIN"/>
</dbReference>
<keyword evidence="9" id="KW-0732">Signal</keyword>
<comment type="caution">
    <text evidence="11">The sequence shown here is derived from an EMBL/GenBank/DDBJ whole genome shotgun (WGS) entry which is preliminary data.</text>
</comment>
<evidence type="ECO:0000256" key="7">
    <source>
        <dbReference type="ARBA" id="ARBA00023186"/>
    </source>
</evidence>
<feature type="chain" id="PRO_5005138760" description="Calnexin" evidence="9">
    <location>
        <begin position="20"/>
        <end position="568"/>
    </location>
</feature>
<feature type="region of interest" description="Disordered" evidence="10">
    <location>
        <begin position="527"/>
        <end position="568"/>
    </location>
</feature>
<dbReference type="InterPro" id="IPR013320">
    <property type="entry name" value="ConA-like_dom_sf"/>
</dbReference>
<dbReference type="Pfam" id="PF00262">
    <property type="entry name" value="Calreticulin"/>
    <property type="match status" value="1"/>
</dbReference>
<feature type="transmembrane region" description="Helical" evidence="9">
    <location>
        <begin position="495"/>
        <end position="516"/>
    </location>
</feature>
<evidence type="ECO:0008006" key="13">
    <source>
        <dbReference type="Google" id="ProtNLM"/>
    </source>
</evidence>
<dbReference type="Proteomes" id="UP000010422">
    <property type="component" value="Unassembled WGS sequence"/>
</dbReference>
<dbReference type="EMBL" id="CAKM01000023">
    <property type="protein sequence ID" value="CCJ28173.1"/>
    <property type="molecule type" value="Genomic_DNA"/>
</dbReference>
<dbReference type="FunCoup" id="L0P702">
    <property type="interactions" value="135"/>
</dbReference>
<dbReference type="PROSITE" id="PS00804">
    <property type="entry name" value="CALRETICULIN_2"/>
    <property type="match status" value="1"/>
</dbReference>
<dbReference type="GO" id="GO:0006457">
    <property type="term" value="P:protein folding"/>
    <property type="evidence" value="ECO:0007669"/>
    <property type="project" value="InterPro"/>
</dbReference>
<accession>L0P702</accession>
<dbReference type="GO" id="GO:0005509">
    <property type="term" value="F:calcium ion binding"/>
    <property type="evidence" value="ECO:0007669"/>
    <property type="project" value="InterPro"/>
</dbReference>
<dbReference type="PROSITE" id="PS00805">
    <property type="entry name" value="CALRETICULIN_REPEAT"/>
    <property type="match status" value="1"/>
</dbReference>
<dbReference type="GO" id="GO:0051082">
    <property type="term" value="F:unfolded protein binding"/>
    <property type="evidence" value="ECO:0007669"/>
    <property type="project" value="InterPro"/>
</dbReference>
<dbReference type="InterPro" id="IPR001580">
    <property type="entry name" value="Calret/calnex"/>
</dbReference>
<name>L0P702_PNEJI</name>
<evidence type="ECO:0000256" key="3">
    <source>
        <dbReference type="ARBA" id="ARBA00022692"/>
    </source>
</evidence>
<sequence length="568" mass="64394">MNMFLKRCLFLSIIGAVGFYENIGVYAVPENKAKESLKLPDFKSTDVRNAKFVEQFTSDWQTRWTVSSALRLTDGNNTVFYDGEWKVEEPTVYKGINGDMGLVLKKQAAHHAISAKFSEPLNNKGKVLVVQYEVKLQNDLECGGAYLKLITESQEDIRFKDFSNQTPYTIMFGPDKCGATNKVHFIFRHKNPKTGKYEEKHLKSPPTIEETKFTTLYTLIVRPDQSFEIRINNKPLKMGSLLNDFEPPVNPDMFISDPTDKKPVGWVDDAKIVDKNAKKPDDWDESEPPQILDVNAIKPTNWLENEPLMIPDPNVSKPDEWNDDEDGDFMAPMIPNPACEKAAGCGPFEPMIQNPKYKGVWTPPLIDNPNYIGEWKPRKIPNPDYFEDKSPSDFESFIGIGFELWTMQSDILFDNIYIGHSVAEAEKFAKATFELKYKSETFQEKKDTAETQSPTLTPDVSYFDILAKKFFIFVDLLVKDPISAFKTMPGTASTVATIFLTLIAILYGVVSLVFTYSKLDSSAESKALELETENDDSKTTNDLKASDLSNNHDSSEPETSKRRTKHTE</sequence>
<dbReference type="InterPro" id="IPR009033">
    <property type="entry name" value="Calreticulin/calnexin_P_dom_sf"/>
</dbReference>
<gene>
    <name evidence="11" type="ORF">PNEJI1_002709</name>
</gene>
<evidence type="ECO:0000256" key="2">
    <source>
        <dbReference type="ARBA" id="ARBA00010983"/>
    </source>
</evidence>
<comment type="similarity">
    <text evidence="2 9">Belongs to the calreticulin family.</text>
</comment>
<dbReference type="FunFam" id="2.60.120.200:FF:000011">
    <property type="entry name" value="Probable calnexin"/>
    <property type="match status" value="1"/>
</dbReference>
<dbReference type="VEuPathDB" id="FungiDB:PNEJI1_002709"/>
<comment type="subcellular location">
    <subcellularLocation>
        <location evidence="1">Endoplasmic reticulum membrane</location>
        <topology evidence="1">Single-pass type I membrane protein</topology>
    </subcellularLocation>
</comment>